<evidence type="ECO:0000259" key="2">
    <source>
        <dbReference type="PROSITE" id="PS50006"/>
    </source>
</evidence>
<evidence type="ECO:0000256" key="1">
    <source>
        <dbReference type="SAM" id="Phobius"/>
    </source>
</evidence>
<dbReference type="InterPro" id="IPR043504">
    <property type="entry name" value="Peptidase_S1_PA_chymotrypsin"/>
</dbReference>
<dbReference type="KEGG" id="hbs:IPV69_02535"/>
<dbReference type="AlphaFoldDB" id="A0A7M2X0J4"/>
<dbReference type="Gene3D" id="2.40.10.10">
    <property type="entry name" value="Trypsin-like serine proteases"/>
    <property type="match status" value="1"/>
</dbReference>
<dbReference type="InterPro" id="IPR000253">
    <property type="entry name" value="FHA_dom"/>
</dbReference>
<dbReference type="PROSITE" id="PS50006">
    <property type="entry name" value="FHA_DOMAIN"/>
    <property type="match status" value="1"/>
</dbReference>
<evidence type="ECO:0000313" key="4">
    <source>
        <dbReference type="Proteomes" id="UP000593765"/>
    </source>
</evidence>
<name>A0A7M2X0J4_9BACT</name>
<dbReference type="Pfam" id="PF13365">
    <property type="entry name" value="Trypsin_2"/>
    <property type="match status" value="1"/>
</dbReference>
<dbReference type="SMART" id="SM00240">
    <property type="entry name" value="FHA"/>
    <property type="match status" value="1"/>
</dbReference>
<keyword evidence="4" id="KW-1185">Reference proteome</keyword>
<keyword evidence="1" id="KW-0472">Membrane</keyword>
<dbReference type="EMBL" id="CP063458">
    <property type="protein sequence ID" value="QOV90270.1"/>
    <property type="molecule type" value="Genomic_DNA"/>
</dbReference>
<keyword evidence="1" id="KW-1133">Transmembrane helix</keyword>
<dbReference type="SUPFAM" id="SSF49879">
    <property type="entry name" value="SMAD/FHA domain"/>
    <property type="match status" value="1"/>
</dbReference>
<dbReference type="Proteomes" id="UP000593765">
    <property type="component" value="Chromosome"/>
</dbReference>
<feature type="domain" description="FHA" evidence="2">
    <location>
        <begin position="27"/>
        <end position="79"/>
    </location>
</feature>
<dbReference type="Gene3D" id="2.60.200.20">
    <property type="match status" value="1"/>
</dbReference>
<feature type="transmembrane region" description="Helical" evidence="1">
    <location>
        <begin position="212"/>
        <end position="233"/>
    </location>
</feature>
<dbReference type="CDD" id="cd00060">
    <property type="entry name" value="FHA"/>
    <property type="match status" value="1"/>
</dbReference>
<gene>
    <name evidence="3" type="ORF">IPV69_02535</name>
</gene>
<accession>A0A7M2X0J4</accession>
<sequence>MSMTILIRHLANSSLAGQSREFQQATIRLGRKPDNDVVFNPELDLTVSGHHCQIVAEGDRLFVEDPGSTNGTFVNGQRVQGRTPITERDQIVLGERGPVIAASLKTADAAGPSTIMGSVSGGAMGNAMGMLDAGADLPPGAPMAATIPPVAIPYGPASHAQAAQGLSIGPVTPVHNVSRPPSRLSQGAKTSIGMNTLMSELDKATNRERRRIFVLGIPILILLAGGLGAAWYFTKPPPAQVIVQPAPPAPPPQTMPTLPPEWSAVLSPRKSAIYLMVLQRPGMEERGLGTAWSCAKGYLGTNSHVAAEFFNKPDNATLIARSNTNPPVDLKIAGATLHPGYVAFENLVRTQPPVDLESGKPIVFAMPFDTALFKVEEADLPKQAPPLELADDATLAKVVETTELAYIGFPMEASVESGVNLKAPVAHQFLGNLTRKTDIFLAATTEERATFLQYTLVVQGGASGSPVFNREGKVVGLISGNDHFFSESGRIAITGKSFGPRVDAIRDLLDKTAETKAAPYVLEYRKHFRAIFDKALAGGKYDARKFQPAFGAFEVLGIIRSNLPGNQGPPFKPGKADKKKTWTIDLEDVGDAAGKSITSFPMTDAGIYCVVVWTDNPDVLPKVTLPAIESNMQQLPPAALKVFQQKLGQGSSFVASWAMMRNVGDTLQFRVSGIANGDTKKAKMTAVLMKAAE</sequence>
<evidence type="ECO:0000313" key="3">
    <source>
        <dbReference type="EMBL" id="QOV90270.1"/>
    </source>
</evidence>
<dbReference type="RefSeq" id="WP_206293347.1">
    <property type="nucleotide sequence ID" value="NZ_CP063458.1"/>
</dbReference>
<dbReference type="InterPro" id="IPR008984">
    <property type="entry name" value="SMAD_FHA_dom_sf"/>
</dbReference>
<organism evidence="3 4">
    <name type="scientific">Humisphaera borealis</name>
    <dbReference type="NCBI Taxonomy" id="2807512"/>
    <lineage>
        <taxon>Bacteria</taxon>
        <taxon>Pseudomonadati</taxon>
        <taxon>Planctomycetota</taxon>
        <taxon>Phycisphaerae</taxon>
        <taxon>Tepidisphaerales</taxon>
        <taxon>Tepidisphaeraceae</taxon>
        <taxon>Humisphaera</taxon>
    </lineage>
</organism>
<proteinExistence type="predicted"/>
<dbReference type="InterPro" id="IPR009003">
    <property type="entry name" value="Peptidase_S1_PA"/>
</dbReference>
<protein>
    <submittedName>
        <fullName evidence="3">FHA domain-containing protein</fullName>
    </submittedName>
</protein>
<keyword evidence="1" id="KW-0812">Transmembrane</keyword>
<dbReference type="SUPFAM" id="SSF50494">
    <property type="entry name" value="Trypsin-like serine proteases"/>
    <property type="match status" value="1"/>
</dbReference>
<reference evidence="3 4" key="1">
    <citation type="submission" date="2020-10" db="EMBL/GenBank/DDBJ databases">
        <title>Wide distribution of Phycisphaera-like planctomycetes from WD2101 soil group in peatlands and genome analysis of the first cultivated representative.</title>
        <authorList>
            <person name="Dedysh S.N."/>
            <person name="Beletsky A.V."/>
            <person name="Ivanova A."/>
            <person name="Kulichevskaya I.S."/>
            <person name="Suzina N.E."/>
            <person name="Philippov D.A."/>
            <person name="Rakitin A.L."/>
            <person name="Mardanov A.V."/>
            <person name="Ravin N.V."/>
        </authorList>
    </citation>
    <scope>NUCLEOTIDE SEQUENCE [LARGE SCALE GENOMIC DNA]</scope>
    <source>
        <strain evidence="3 4">M1803</strain>
    </source>
</reference>
<dbReference type="Pfam" id="PF00498">
    <property type="entry name" value="FHA"/>
    <property type="match status" value="1"/>
</dbReference>